<reference evidence="1 2" key="1">
    <citation type="submission" date="2020-08" db="EMBL/GenBank/DDBJ databases">
        <title>Genomic Encyclopedia of Type Strains, Phase IV (KMG-V): Genome sequencing to study the core and pangenomes of soil and plant-associated prokaryotes.</title>
        <authorList>
            <person name="Whitman W."/>
        </authorList>
    </citation>
    <scope>NUCLEOTIDE SEQUENCE [LARGE SCALE GENOMIC DNA]</scope>
    <source>
        <strain evidence="1 2">M8US30</strain>
    </source>
</reference>
<dbReference type="Proteomes" id="UP000569092">
    <property type="component" value="Unassembled WGS sequence"/>
</dbReference>
<evidence type="ECO:0000313" key="2">
    <source>
        <dbReference type="Proteomes" id="UP000569092"/>
    </source>
</evidence>
<dbReference type="EMBL" id="JACHDZ010000002">
    <property type="protein sequence ID" value="MBB5343546.1"/>
    <property type="molecule type" value="Genomic_DNA"/>
</dbReference>
<proteinExistence type="predicted"/>
<evidence type="ECO:0000313" key="1">
    <source>
        <dbReference type="EMBL" id="MBB5343546.1"/>
    </source>
</evidence>
<name>A0A7W8N4G5_9BACT</name>
<protein>
    <submittedName>
        <fullName evidence="1">Uncharacterized protein</fullName>
    </submittedName>
</protein>
<dbReference type="AlphaFoldDB" id="A0A7W8N4G5"/>
<gene>
    <name evidence="1" type="ORF">HDF10_001521</name>
</gene>
<sequence>MNPIEFTFQPLKGEPSRLVFTAGQTKIGLMIVPDPVEAHNKGCSLTATRLSANFQLAFLSGEGYRPNTDIHYRFVSDATKEDVIHSDANGMIRIAMLAHSKDQKTGQAVFEITEKNCSPKVSYEWGNP</sequence>
<organism evidence="1 2">
    <name type="scientific">Tunturiibacter lichenicola</name>
    <dbReference type="NCBI Taxonomy" id="2051959"/>
    <lineage>
        <taxon>Bacteria</taxon>
        <taxon>Pseudomonadati</taxon>
        <taxon>Acidobacteriota</taxon>
        <taxon>Terriglobia</taxon>
        <taxon>Terriglobales</taxon>
        <taxon>Acidobacteriaceae</taxon>
        <taxon>Tunturiibacter</taxon>
    </lineage>
</organism>
<accession>A0A7W8N4G5</accession>
<comment type="caution">
    <text evidence="1">The sequence shown here is derived from an EMBL/GenBank/DDBJ whole genome shotgun (WGS) entry which is preliminary data.</text>
</comment>